<name>A0A9K3KF76_9STRA</name>
<feature type="transmembrane region" description="Helical" evidence="1">
    <location>
        <begin position="122"/>
        <end position="148"/>
    </location>
</feature>
<sequence length="244" mass="27103">MLIPPAPISTFMAPPLAGSRIATLGSVPTTTSLWSSSLLLDTTSADWKSLAFTALIRGGELFARQQTEHIDINRVRMRLEGLQAYGTLCALLANGCLRLYSSVNESSNQITASSPRKARKQLALDVFFLSIVLSVLSGSYTTVVFTLLPLYSKMALGRGYDKQFLKFWASTAGIRENGFTAFLFSLVSFEVAFVLSLYLRLRGRRKRLIVLVATVICGVSFWEWAKVMQLASRYLFTLRAEAEY</sequence>
<accession>A0A9K3KF76</accession>
<gene>
    <name evidence="2" type="ORF">IV203_007065</name>
</gene>
<dbReference type="OrthoDB" id="43775at2759"/>
<feature type="transmembrane region" description="Helical" evidence="1">
    <location>
        <begin position="179"/>
        <end position="201"/>
    </location>
</feature>
<feature type="transmembrane region" description="Helical" evidence="1">
    <location>
        <begin position="208"/>
        <end position="225"/>
    </location>
</feature>
<dbReference type="AlphaFoldDB" id="A0A9K3KF76"/>
<reference evidence="2" key="2">
    <citation type="submission" date="2021-04" db="EMBL/GenBank/DDBJ databases">
        <authorList>
            <person name="Podell S."/>
        </authorList>
    </citation>
    <scope>NUCLEOTIDE SEQUENCE</scope>
    <source>
        <strain evidence="2">Hildebrandi</strain>
    </source>
</reference>
<reference evidence="2" key="1">
    <citation type="journal article" date="2021" name="Sci. Rep.">
        <title>Diploid genomic architecture of Nitzschia inconspicua, an elite biomass production diatom.</title>
        <authorList>
            <person name="Oliver A."/>
            <person name="Podell S."/>
            <person name="Pinowska A."/>
            <person name="Traller J.C."/>
            <person name="Smith S.R."/>
            <person name="McClure R."/>
            <person name="Beliaev A."/>
            <person name="Bohutskyi P."/>
            <person name="Hill E.A."/>
            <person name="Rabines A."/>
            <person name="Zheng H."/>
            <person name="Allen L.Z."/>
            <person name="Kuo A."/>
            <person name="Grigoriev I.V."/>
            <person name="Allen A.E."/>
            <person name="Hazlebeck D."/>
            <person name="Allen E.E."/>
        </authorList>
    </citation>
    <scope>NUCLEOTIDE SEQUENCE</scope>
    <source>
        <strain evidence="2">Hildebrandi</strain>
    </source>
</reference>
<comment type="caution">
    <text evidence="2">The sequence shown here is derived from an EMBL/GenBank/DDBJ whole genome shotgun (WGS) entry which is preliminary data.</text>
</comment>
<dbReference type="Proteomes" id="UP000693970">
    <property type="component" value="Unassembled WGS sequence"/>
</dbReference>
<keyword evidence="1" id="KW-1133">Transmembrane helix</keyword>
<organism evidence="2 3">
    <name type="scientific">Nitzschia inconspicua</name>
    <dbReference type="NCBI Taxonomy" id="303405"/>
    <lineage>
        <taxon>Eukaryota</taxon>
        <taxon>Sar</taxon>
        <taxon>Stramenopiles</taxon>
        <taxon>Ochrophyta</taxon>
        <taxon>Bacillariophyta</taxon>
        <taxon>Bacillariophyceae</taxon>
        <taxon>Bacillariophycidae</taxon>
        <taxon>Bacillariales</taxon>
        <taxon>Bacillariaceae</taxon>
        <taxon>Nitzschia</taxon>
    </lineage>
</organism>
<dbReference type="EMBL" id="JAGRRH010000025">
    <property type="protein sequence ID" value="KAG7341973.1"/>
    <property type="molecule type" value="Genomic_DNA"/>
</dbReference>
<evidence type="ECO:0000313" key="3">
    <source>
        <dbReference type="Proteomes" id="UP000693970"/>
    </source>
</evidence>
<evidence type="ECO:0000256" key="1">
    <source>
        <dbReference type="SAM" id="Phobius"/>
    </source>
</evidence>
<keyword evidence="3" id="KW-1185">Reference proteome</keyword>
<keyword evidence="1" id="KW-0472">Membrane</keyword>
<evidence type="ECO:0000313" key="2">
    <source>
        <dbReference type="EMBL" id="KAG7341973.1"/>
    </source>
</evidence>
<proteinExistence type="predicted"/>
<keyword evidence="1" id="KW-0812">Transmembrane</keyword>
<protein>
    <submittedName>
        <fullName evidence="2">Uncharacterized protein</fullName>
    </submittedName>
</protein>